<dbReference type="RefSeq" id="WP_184809091.1">
    <property type="nucleotide sequence ID" value="NZ_JACHJQ010000001.1"/>
</dbReference>
<proteinExistence type="predicted"/>
<dbReference type="GO" id="GO:0046872">
    <property type="term" value="F:metal ion binding"/>
    <property type="evidence" value="ECO:0007669"/>
    <property type="project" value="UniProtKB-KW"/>
</dbReference>
<keyword evidence="4 11" id="KW-0812">Transmembrane</keyword>
<comment type="caution">
    <text evidence="13">The sequence shown here is derived from an EMBL/GenBank/DDBJ whole genome shotgun (WGS) entry which is preliminary data.</text>
</comment>
<dbReference type="EMBL" id="JACHJQ010000001">
    <property type="protein sequence ID" value="MBB4904904.1"/>
    <property type="molecule type" value="Genomic_DNA"/>
</dbReference>
<evidence type="ECO:0000259" key="12">
    <source>
        <dbReference type="Pfam" id="PF01435"/>
    </source>
</evidence>
<keyword evidence="2" id="KW-1003">Cell membrane</keyword>
<dbReference type="InterPro" id="IPR001915">
    <property type="entry name" value="Peptidase_M48"/>
</dbReference>
<protein>
    <submittedName>
        <fullName evidence="13">Zn-dependent protease with chaperone function</fullName>
    </submittedName>
</protein>
<keyword evidence="7" id="KW-0862">Zinc</keyword>
<feature type="transmembrane region" description="Helical" evidence="11">
    <location>
        <begin position="209"/>
        <end position="231"/>
    </location>
</feature>
<evidence type="ECO:0000256" key="3">
    <source>
        <dbReference type="ARBA" id="ARBA00022670"/>
    </source>
</evidence>
<feature type="transmembrane region" description="Helical" evidence="11">
    <location>
        <begin position="46"/>
        <end position="67"/>
    </location>
</feature>
<feature type="transmembrane region" description="Helical" evidence="11">
    <location>
        <begin position="183"/>
        <end position="203"/>
    </location>
</feature>
<organism evidence="13 14">
    <name type="scientific">Actinophytocola algeriensis</name>
    <dbReference type="NCBI Taxonomy" id="1768010"/>
    <lineage>
        <taxon>Bacteria</taxon>
        <taxon>Bacillati</taxon>
        <taxon>Actinomycetota</taxon>
        <taxon>Actinomycetes</taxon>
        <taxon>Pseudonocardiales</taxon>
        <taxon>Pseudonocardiaceae</taxon>
    </lineage>
</organism>
<evidence type="ECO:0000256" key="4">
    <source>
        <dbReference type="ARBA" id="ARBA00022692"/>
    </source>
</evidence>
<evidence type="ECO:0000256" key="6">
    <source>
        <dbReference type="ARBA" id="ARBA00022801"/>
    </source>
</evidence>
<evidence type="ECO:0000256" key="11">
    <source>
        <dbReference type="SAM" id="Phobius"/>
    </source>
</evidence>
<evidence type="ECO:0000313" key="13">
    <source>
        <dbReference type="EMBL" id="MBB4904904.1"/>
    </source>
</evidence>
<feature type="domain" description="Peptidase M48" evidence="12">
    <location>
        <begin position="103"/>
        <end position="308"/>
    </location>
</feature>
<dbReference type="InterPro" id="IPR050083">
    <property type="entry name" value="HtpX_protease"/>
</dbReference>
<dbReference type="GO" id="GO:0006508">
    <property type="term" value="P:proteolysis"/>
    <property type="evidence" value="ECO:0007669"/>
    <property type="project" value="UniProtKB-KW"/>
</dbReference>
<gene>
    <name evidence="13" type="ORF">FHR82_001114</name>
</gene>
<keyword evidence="6" id="KW-0378">Hydrolase</keyword>
<dbReference type="PANTHER" id="PTHR43221">
    <property type="entry name" value="PROTEASE HTPX"/>
    <property type="match status" value="1"/>
</dbReference>
<feature type="transmembrane region" description="Helical" evidence="11">
    <location>
        <begin position="17"/>
        <end position="40"/>
    </location>
</feature>
<dbReference type="PANTHER" id="PTHR43221:SF2">
    <property type="entry name" value="PROTEASE HTPX HOMOLOG"/>
    <property type="match status" value="1"/>
</dbReference>
<name>A0A7W7VCA8_9PSEU</name>
<keyword evidence="9" id="KW-0482">Metalloprotease</keyword>
<evidence type="ECO:0000256" key="2">
    <source>
        <dbReference type="ARBA" id="ARBA00022475"/>
    </source>
</evidence>
<dbReference type="AlphaFoldDB" id="A0A7W7VCA8"/>
<evidence type="ECO:0000256" key="1">
    <source>
        <dbReference type="ARBA" id="ARBA00001947"/>
    </source>
</evidence>
<dbReference type="CDD" id="cd07340">
    <property type="entry name" value="M48B_Htpx_like"/>
    <property type="match status" value="1"/>
</dbReference>
<keyword evidence="5" id="KW-0479">Metal-binding</keyword>
<dbReference type="Gene3D" id="3.30.2010.10">
    <property type="entry name" value="Metalloproteases ('zincins'), catalytic domain"/>
    <property type="match status" value="1"/>
</dbReference>
<evidence type="ECO:0000256" key="8">
    <source>
        <dbReference type="ARBA" id="ARBA00022989"/>
    </source>
</evidence>
<dbReference type="GO" id="GO:0004222">
    <property type="term" value="F:metalloendopeptidase activity"/>
    <property type="evidence" value="ECO:0007669"/>
    <property type="project" value="InterPro"/>
</dbReference>
<evidence type="ECO:0000256" key="5">
    <source>
        <dbReference type="ARBA" id="ARBA00022723"/>
    </source>
</evidence>
<dbReference type="Pfam" id="PF01435">
    <property type="entry name" value="Peptidase_M48"/>
    <property type="match status" value="1"/>
</dbReference>
<evidence type="ECO:0000313" key="14">
    <source>
        <dbReference type="Proteomes" id="UP000520767"/>
    </source>
</evidence>
<keyword evidence="3 13" id="KW-0645">Protease</keyword>
<evidence type="ECO:0000256" key="7">
    <source>
        <dbReference type="ARBA" id="ARBA00022833"/>
    </source>
</evidence>
<dbReference type="Proteomes" id="UP000520767">
    <property type="component" value="Unassembled WGS sequence"/>
</dbReference>
<evidence type="ECO:0000256" key="10">
    <source>
        <dbReference type="ARBA" id="ARBA00023136"/>
    </source>
</evidence>
<comment type="cofactor">
    <cofactor evidence="1">
        <name>Zn(2+)</name>
        <dbReference type="ChEBI" id="CHEBI:29105"/>
    </cofactor>
</comment>
<keyword evidence="14" id="KW-1185">Reference proteome</keyword>
<keyword evidence="10 11" id="KW-0472">Membrane</keyword>
<reference evidence="13 14" key="1">
    <citation type="submission" date="2020-08" db="EMBL/GenBank/DDBJ databases">
        <title>Genomic Encyclopedia of Type Strains, Phase III (KMG-III): the genomes of soil and plant-associated and newly described type strains.</title>
        <authorList>
            <person name="Whitman W."/>
        </authorList>
    </citation>
    <scope>NUCLEOTIDE SEQUENCE [LARGE SCALE GENOMIC DNA]</scope>
    <source>
        <strain evidence="13 14">CECT 8960</strain>
    </source>
</reference>
<accession>A0A7W7VCA8</accession>
<sequence>MNFFQRQQDVRKSSRRLVVLFVVAVITLVVVVDLIAFFLLGLSEQSAATIMNMMIGLSLFLVVAIGLTSFFRTLVLKNGGGGRVAQSLGGMLVEENTTDPRLRRLRNVVEEMAIASGTPVPEVYVLPNEQGINAFAAGFTPADAAVAVTHGALERLNRDELQGVIAHEFSHVVNGDMRLNIRLMGVLFGILGLAVVGRILLHIRGEKNPLPLIGLVLMIVGYIGVFFGRLIKAAVSRQREYLADASAVQYTRQTEGLVGALKKIGGLPEGAKLRNKRSEDVSHMLFGEGFANWFATHPPLERRIRTLDPTFDPAQLAQLTTAWQAQAPNGMHEDEVLGLTPPTERPLPPRNAPMPVRPEDVVASVGTAAVPRSAEHQRAGSILAAIPAPVLDRARHPDAVLPLVLGLLMARDPQARTAHQIIASRFGAAVANAAGQEAQALASLHPVLRLPLAELAFPVLRRRPRQEQDAVLACIHALAQTDGVLDLHEYCLSRLLHRELYESVHRTSPWGRRRAGRQAINQAAATLFAVLAETGRPGQAEDAYRAGLAQVVPGQPLPFAPVPPVLLENVWPALDGLDGPEKQYLVAGMVTVIGHDGVMTVSEIELLRTVCALIHCPLPPLADARPEQVAS</sequence>
<evidence type="ECO:0000256" key="9">
    <source>
        <dbReference type="ARBA" id="ARBA00023049"/>
    </source>
</evidence>
<keyword evidence="8 11" id="KW-1133">Transmembrane helix</keyword>